<evidence type="ECO:0000313" key="3">
    <source>
        <dbReference type="Proteomes" id="UP000653644"/>
    </source>
</evidence>
<sequence>MTDAMTFDPQIAISGTEFRDEPLDTLLRTADEVGVTAIELWSPENLRTESGGDAVARLAAWSGRVVAVSVGVENAETEDVPGNRARLIDALELADRIGAPYVNTYFGAPGYRDDRRTAEVLARNLEPVLRRAESLGVTLVLENEFDAFGRDRYRGDLTRRPNALRAAVRRIGSPRLRLNFDAANFYCAGVEPFPYAFDVLAEDVEYLHVKDIRYADTTRPEPDGPWVRYHDYDRAYETTALGTGAVNWPGLLAGLAANGYSGPLTLEPHARREHRTAAFAQAADWLRIQISHLRQQNSAG</sequence>
<gene>
    <name evidence="2" type="ORF">GCM10010345_43170</name>
</gene>
<dbReference type="PANTHER" id="PTHR12110:SF41">
    <property type="entry name" value="INOSOSE DEHYDRATASE"/>
    <property type="match status" value="1"/>
</dbReference>
<reference evidence="3" key="1">
    <citation type="journal article" date="2019" name="Int. J. Syst. Evol. Microbiol.">
        <title>The Global Catalogue of Microorganisms (GCM) 10K type strain sequencing project: providing services to taxonomists for standard genome sequencing and annotation.</title>
        <authorList>
            <consortium name="The Broad Institute Genomics Platform"/>
            <consortium name="The Broad Institute Genome Sequencing Center for Infectious Disease"/>
            <person name="Wu L."/>
            <person name="Ma J."/>
        </authorList>
    </citation>
    <scope>NUCLEOTIDE SEQUENCE [LARGE SCALE GENOMIC DNA]</scope>
    <source>
        <strain evidence="3">JCM 4733</strain>
    </source>
</reference>
<dbReference type="EMBL" id="BMVN01000014">
    <property type="protein sequence ID" value="GHA33996.1"/>
    <property type="molecule type" value="Genomic_DNA"/>
</dbReference>
<evidence type="ECO:0000259" key="1">
    <source>
        <dbReference type="Pfam" id="PF01261"/>
    </source>
</evidence>
<dbReference type="Gene3D" id="3.20.20.150">
    <property type="entry name" value="Divalent-metal-dependent TIM barrel enzymes"/>
    <property type="match status" value="1"/>
</dbReference>
<feature type="domain" description="Xylose isomerase-like TIM barrel" evidence="1">
    <location>
        <begin position="29"/>
        <end position="287"/>
    </location>
</feature>
<dbReference type="RefSeq" id="WP_189888418.1">
    <property type="nucleotide sequence ID" value="NZ_BMVN01000014.1"/>
</dbReference>
<dbReference type="SUPFAM" id="SSF51658">
    <property type="entry name" value="Xylose isomerase-like"/>
    <property type="match status" value="1"/>
</dbReference>
<dbReference type="InterPro" id="IPR036237">
    <property type="entry name" value="Xyl_isomerase-like_sf"/>
</dbReference>
<dbReference type="InterPro" id="IPR013022">
    <property type="entry name" value="Xyl_isomerase-like_TIM-brl"/>
</dbReference>
<proteinExistence type="predicted"/>
<dbReference type="Proteomes" id="UP000653644">
    <property type="component" value="Unassembled WGS sequence"/>
</dbReference>
<comment type="caution">
    <text evidence="2">The sequence shown here is derived from an EMBL/GenBank/DDBJ whole genome shotgun (WGS) entry which is preliminary data.</text>
</comment>
<dbReference type="InterPro" id="IPR050312">
    <property type="entry name" value="IolE/XylAMocC-like"/>
</dbReference>
<organism evidence="2 3">
    <name type="scientific">Streptomyces canarius</name>
    <dbReference type="NCBI Taxonomy" id="285453"/>
    <lineage>
        <taxon>Bacteria</taxon>
        <taxon>Bacillati</taxon>
        <taxon>Actinomycetota</taxon>
        <taxon>Actinomycetes</taxon>
        <taxon>Kitasatosporales</taxon>
        <taxon>Streptomycetaceae</taxon>
        <taxon>Streptomyces</taxon>
    </lineage>
</organism>
<dbReference type="PANTHER" id="PTHR12110">
    <property type="entry name" value="HYDROXYPYRUVATE ISOMERASE"/>
    <property type="match status" value="1"/>
</dbReference>
<dbReference type="Pfam" id="PF01261">
    <property type="entry name" value="AP_endonuc_2"/>
    <property type="match status" value="1"/>
</dbReference>
<evidence type="ECO:0000313" key="2">
    <source>
        <dbReference type="EMBL" id="GHA33996.1"/>
    </source>
</evidence>
<keyword evidence="3" id="KW-1185">Reference proteome</keyword>
<name>A0ABQ3CQQ6_9ACTN</name>
<accession>A0ABQ3CQQ6</accession>
<protein>
    <recommendedName>
        <fullName evidence="1">Xylose isomerase-like TIM barrel domain-containing protein</fullName>
    </recommendedName>
</protein>